<reference evidence="2 3" key="1">
    <citation type="submission" date="2018-06" db="EMBL/GenBank/DDBJ databases">
        <authorList>
            <consortium name="Pathogen Informatics"/>
            <person name="Doyle S."/>
        </authorList>
    </citation>
    <scope>NUCLEOTIDE SEQUENCE [LARGE SCALE GENOMIC DNA]</scope>
    <source>
        <strain evidence="2 3">NCTC11694</strain>
    </source>
</reference>
<evidence type="ECO:0000259" key="1">
    <source>
        <dbReference type="PROSITE" id="PS50883"/>
    </source>
</evidence>
<proteinExistence type="predicted"/>
<dbReference type="SMART" id="SM00052">
    <property type="entry name" value="EAL"/>
    <property type="match status" value="1"/>
</dbReference>
<dbReference type="Gene3D" id="3.20.20.450">
    <property type="entry name" value="EAL domain"/>
    <property type="match status" value="1"/>
</dbReference>
<dbReference type="Pfam" id="PF00563">
    <property type="entry name" value="EAL"/>
    <property type="match status" value="1"/>
</dbReference>
<dbReference type="PROSITE" id="PS50883">
    <property type="entry name" value="EAL"/>
    <property type="match status" value="1"/>
</dbReference>
<accession>A0A7H4M499</accession>
<dbReference type="InterPro" id="IPR001633">
    <property type="entry name" value="EAL_dom"/>
</dbReference>
<evidence type="ECO:0000313" key="2">
    <source>
        <dbReference type="EMBL" id="STR43225.1"/>
    </source>
</evidence>
<dbReference type="SUPFAM" id="SSF141868">
    <property type="entry name" value="EAL domain-like"/>
    <property type="match status" value="1"/>
</dbReference>
<evidence type="ECO:0000313" key="3">
    <source>
        <dbReference type="Proteomes" id="UP000255050"/>
    </source>
</evidence>
<dbReference type="PANTHER" id="PTHR33121">
    <property type="entry name" value="CYCLIC DI-GMP PHOSPHODIESTERASE PDEF"/>
    <property type="match status" value="1"/>
</dbReference>
<dbReference type="CDD" id="cd01948">
    <property type="entry name" value="EAL"/>
    <property type="match status" value="1"/>
</dbReference>
<name>A0A7H4M499_9ENTR</name>
<dbReference type="Proteomes" id="UP000255050">
    <property type="component" value="Unassembled WGS sequence"/>
</dbReference>
<comment type="caution">
    <text evidence="2">The sequence shown here is derived from an EMBL/GenBank/DDBJ whole genome shotgun (WGS) entry which is preliminary data.</text>
</comment>
<dbReference type="AlphaFoldDB" id="A0A7H4M499"/>
<dbReference type="InterPro" id="IPR050706">
    <property type="entry name" value="Cyclic-di-GMP_PDE-like"/>
</dbReference>
<gene>
    <name evidence="2" type="primary">yhjK_3</name>
    <name evidence="2" type="ORF">NCTC11694_04492</name>
</gene>
<dbReference type="PANTHER" id="PTHR33121:SF77">
    <property type="entry name" value="CYCLIC DI-GMP PHOSPHODIESTERASE PDEK-RELATED"/>
    <property type="match status" value="1"/>
</dbReference>
<organism evidence="2 3">
    <name type="scientific">Klebsiella michiganensis</name>
    <dbReference type="NCBI Taxonomy" id="1134687"/>
    <lineage>
        <taxon>Bacteria</taxon>
        <taxon>Pseudomonadati</taxon>
        <taxon>Pseudomonadota</taxon>
        <taxon>Gammaproteobacteria</taxon>
        <taxon>Enterobacterales</taxon>
        <taxon>Enterobacteriaceae</taxon>
        <taxon>Klebsiella/Raoultella group</taxon>
        <taxon>Klebsiella</taxon>
    </lineage>
</organism>
<feature type="domain" description="EAL" evidence="1">
    <location>
        <begin position="7"/>
        <end position="249"/>
    </location>
</feature>
<dbReference type="InterPro" id="IPR035919">
    <property type="entry name" value="EAL_sf"/>
</dbReference>
<sequence length="249" mass="27919">MEKAQRRLMEEHDILTALDNQQFAIWLQPQVDTHSGEVCGAEVLLRQRQADGSWSLPGDLIERIEACGLMVPVGYWVMEEACRQLAAWQNQGIMLPLSVNVSLLQLLHHDRGEEMLALLARYRIAPGTLVLEVTESRRIDDPQAIISLLRPLREAGVRIALDDFGMGYAGLRQLQHIKSLPVDILKIDKVFIDMLPDDISMVPAIIQLARGLNLHIVAEGRRNRYPVSLAAGGGRRDGARVSFWLRHAA</sequence>
<dbReference type="GO" id="GO:0071111">
    <property type="term" value="F:cyclic-guanylate-specific phosphodiesterase activity"/>
    <property type="evidence" value="ECO:0007669"/>
    <property type="project" value="InterPro"/>
</dbReference>
<dbReference type="EMBL" id="UGJR01000002">
    <property type="protein sequence ID" value="STR43225.1"/>
    <property type="molecule type" value="Genomic_DNA"/>
</dbReference>
<protein>
    <submittedName>
        <fullName evidence="2">Protein yhjK</fullName>
    </submittedName>
</protein>